<reference evidence="2 4" key="3">
    <citation type="journal article" date="2021" name="BMC Genomics">
        <title>Genome-resolved metagenome and metatranscriptome analyses of thermophilic composting reveal key bacterial players and their metabolic interactions.</title>
        <authorList>
            <person name="Braga L.P.P."/>
            <person name="Pereira R.V."/>
            <person name="Martins L.F."/>
            <person name="Moura L.M.S."/>
            <person name="Sanchez F.B."/>
            <person name="Patane J.S.L."/>
            <person name="da Silva A.M."/>
            <person name="Setubal J.C."/>
        </authorList>
    </citation>
    <scope>NUCLEOTIDE SEQUENCE [LARGE SCALE GENOMIC DNA]</scope>
    <source>
        <strain evidence="2">ZC4RG45</strain>
    </source>
</reference>
<reference evidence="2" key="2">
    <citation type="submission" date="2018-05" db="EMBL/GenBank/DDBJ databases">
        <authorList>
            <person name="Moura L."/>
            <person name="Setubal J.C."/>
        </authorList>
    </citation>
    <scope>NUCLEOTIDE SEQUENCE</scope>
    <source>
        <strain evidence="2">ZC4RG45</strain>
    </source>
</reference>
<accession>A0A2W4LZK9</accession>
<reference evidence="2" key="4">
    <citation type="submission" date="2023-08" db="EMBL/GenBank/DDBJ databases">
        <authorList>
            <person name="Guima S.E.S."/>
            <person name="Martins L.F."/>
            <person name="Silva A.M."/>
            <person name="Setubal J.C."/>
        </authorList>
    </citation>
    <scope>NUCLEOTIDE SEQUENCE</scope>
    <source>
        <strain evidence="2">ZC4RG45</strain>
    </source>
</reference>
<organism evidence="3">
    <name type="scientific">Thermocrispum agreste</name>
    <dbReference type="NCBI Taxonomy" id="37925"/>
    <lineage>
        <taxon>Bacteria</taxon>
        <taxon>Bacillati</taxon>
        <taxon>Actinomycetota</taxon>
        <taxon>Actinomycetes</taxon>
        <taxon>Pseudonocardiales</taxon>
        <taxon>Pseudonocardiaceae</taxon>
        <taxon>Thermocrispum</taxon>
    </lineage>
</organism>
<evidence type="ECO:0000256" key="1">
    <source>
        <dbReference type="SAM" id="Phobius"/>
    </source>
</evidence>
<proteinExistence type="predicted"/>
<feature type="transmembrane region" description="Helical" evidence="1">
    <location>
        <begin position="85"/>
        <end position="106"/>
    </location>
</feature>
<reference evidence="3" key="1">
    <citation type="submission" date="2018-05" db="EMBL/GenBank/DDBJ databases">
        <authorList>
            <person name="Lanie J.A."/>
            <person name="Ng W.-L."/>
            <person name="Kazmierczak K.M."/>
            <person name="Andrzejewski T.M."/>
            <person name="Davidsen T.M."/>
            <person name="Wayne K.J."/>
            <person name="Tettelin H."/>
            <person name="Glass J.I."/>
            <person name="Rusch D."/>
            <person name="Podicherti R."/>
            <person name="Tsui H.-C.T."/>
            <person name="Winkler M.E."/>
        </authorList>
    </citation>
    <scope>NUCLEOTIDE SEQUENCE</scope>
    <source>
        <strain evidence="3">ZC4RG45</strain>
    </source>
</reference>
<keyword evidence="1" id="KW-0812">Transmembrane</keyword>
<feature type="transmembrane region" description="Helical" evidence="1">
    <location>
        <begin position="50"/>
        <end position="73"/>
    </location>
</feature>
<evidence type="ECO:0000313" key="4">
    <source>
        <dbReference type="Proteomes" id="UP000249324"/>
    </source>
</evidence>
<evidence type="ECO:0000313" key="3">
    <source>
        <dbReference type="EMBL" id="PZN01017.1"/>
    </source>
</evidence>
<dbReference type="EMBL" id="QGUI02000002">
    <property type="protein sequence ID" value="MFO7190698.1"/>
    <property type="molecule type" value="Genomic_DNA"/>
</dbReference>
<dbReference type="Proteomes" id="UP000249324">
    <property type="component" value="Unassembled WGS sequence"/>
</dbReference>
<dbReference type="InterPro" id="IPR013901">
    <property type="entry name" value="Anthrone_oxy"/>
</dbReference>
<evidence type="ECO:0000313" key="2">
    <source>
        <dbReference type="EMBL" id="MFO7190698.1"/>
    </source>
</evidence>
<keyword evidence="1" id="KW-0472">Membrane</keyword>
<feature type="transmembrane region" description="Helical" evidence="1">
    <location>
        <begin position="6"/>
        <end position="29"/>
    </location>
</feature>
<protein>
    <submittedName>
        <fullName evidence="2">DUF1772 domain-containing protein</fullName>
    </submittedName>
</protein>
<dbReference type="Pfam" id="PF08592">
    <property type="entry name" value="Anthrone_oxy"/>
    <property type="match status" value="1"/>
</dbReference>
<gene>
    <name evidence="2" type="ORF">DIU77_000425</name>
    <name evidence="3" type="ORF">DIU77_02005</name>
</gene>
<dbReference type="EMBL" id="QGUI01000042">
    <property type="protein sequence ID" value="PZN01017.1"/>
    <property type="molecule type" value="Genomic_DNA"/>
</dbReference>
<comment type="caution">
    <text evidence="3">The sequence shown here is derived from an EMBL/GenBank/DDBJ whole genome shotgun (WGS) entry which is preliminary data.</text>
</comment>
<dbReference type="AlphaFoldDB" id="A0A2W4LZK9"/>
<keyword evidence="1" id="KW-1133">Transmembrane helix</keyword>
<name>A0A2W4LZK9_9PSEU</name>
<sequence length="155" mass="16392">MITALTVVAAVGCGLMAGIFYAFSGFVMTSLGRLAPEHGATAMRAINEDILNPLFLLSFMGTTLLSAILSVAAVVDWQAESPWRLAGGLLYLVGSFGVTAACNVPLNNRLAESDPATPDGASFWAEYRRRWVAWNHVRSVATTGAMAALIVSLTV</sequence>